<gene>
    <name evidence="2" type="ORF">HDF12_003945</name>
</gene>
<accession>A0A7Y9T4J6</accession>
<reference evidence="2 3" key="1">
    <citation type="submission" date="2020-07" db="EMBL/GenBank/DDBJ databases">
        <title>Genomic Encyclopedia of Type Strains, Phase IV (KMG-V): Genome sequencing to study the core and pangenomes of soil and plant-associated prokaryotes.</title>
        <authorList>
            <person name="Whitman W."/>
        </authorList>
    </citation>
    <scope>NUCLEOTIDE SEQUENCE [LARGE SCALE GENOMIC DNA]</scope>
    <source>
        <strain evidence="2 3">M8UP30</strain>
    </source>
</reference>
<proteinExistence type="predicted"/>
<dbReference type="GO" id="GO:0016747">
    <property type="term" value="F:acyltransferase activity, transferring groups other than amino-acyl groups"/>
    <property type="evidence" value="ECO:0007669"/>
    <property type="project" value="InterPro"/>
</dbReference>
<dbReference type="Pfam" id="PF13302">
    <property type="entry name" value="Acetyltransf_3"/>
    <property type="match status" value="1"/>
</dbReference>
<dbReference type="SUPFAM" id="SSF55729">
    <property type="entry name" value="Acyl-CoA N-acyltransferases (Nat)"/>
    <property type="match status" value="1"/>
</dbReference>
<dbReference type="InterPro" id="IPR051531">
    <property type="entry name" value="N-acetyltransferase"/>
</dbReference>
<dbReference type="Gene3D" id="3.40.630.30">
    <property type="match status" value="1"/>
</dbReference>
<evidence type="ECO:0000313" key="3">
    <source>
        <dbReference type="Proteomes" id="UP000534186"/>
    </source>
</evidence>
<feature type="domain" description="N-acetyltransferase" evidence="1">
    <location>
        <begin position="11"/>
        <end position="167"/>
    </location>
</feature>
<sequence length="173" mass="19426">MMQVLIRSARLQLSQFKMADAGEVFECITPATARFMRWDPPKSLNEYKAHREARLQANDQSVLSFVIRRSDTMECLGIAGLDEADQPTPELGIWLKEAAHGHGYGTEAIRAVAEWATKTLAKESFLYPVAVQNVASRRIAEKLNGEIVGTRRNQKYESVVYEICPLTRPWSGG</sequence>
<dbReference type="InterPro" id="IPR016181">
    <property type="entry name" value="Acyl_CoA_acyltransferase"/>
</dbReference>
<organism evidence="2 3">
    <name type="scientific">Tunturiibacter lichenicola</name>
    <dbReference type="NCBI Taxonomy" id="2051959"/>
    <lineage>
        <taxon>Bacteria</taxon>
        <taxon>Pseudomonadati</taxon>
        <taxon>Acidobacteriota</taxon>
        <taxon>Terriglobia</taxon>
        <taxon>Terriglobales</taxon>
        <taxon>Acidobacteriaceae</taxon>
        <taxon>Tunturiibacter</taxon>
    </lineage>
</organism>
<evidence type="ECO:0000259" key="1">
    <source>
        <dbReference type="PROSITE" id="PS51186"/>
    </source>
</evidence>
<keyword evidence="2" id="KW-0808">Transferase</keyword>
<dbReference type="InterPro" id="IPR000182">
    <property type="entry name" value="GNAT_dom"/>
</dbReference>
<evidence type="ECO:0000313" key="2">
    <source>
        <dbReference type="EMBL" id="NYF53546.1"/>
    </source>
</evidence>
<dbReference type="Proteomes" id="UP000534186">
    <property type="component" value="Unassembled WGS sequence"/>
</dbReference>
<name>A0A7Y9T4J6_9BACT</name>
<comment type="caution">
    <text evidence="2">The sequence shown here is derived from an EMBL/GenBank/DDBJ whole genome shotgun (WGS) entry which is preliminary data.</text>
</comment>
<dbReference type="EMBL" id="JACCCV010000002">
    <property type="protein sequence ID" value="NYF53546.1"/>
    <property type="molecule type" value="Genomic_DNA"/>
</dbReference>
<dbReference type="AlphaFoldDB" id="A0A7Y9T4J6"/>
<protein>
    <submittedName>
        <fullName evidence="2">RimJ/RimL family protein N-acetyltransferase</fullName>
    </submittedName>
</protein>
<dbReference type="PANTHER" id="PTHR43792">
    <property type="entry name" value="GNAT FAMILY, PUTATIVE (AFU_ORTHOLOGUE AFUA_3G00765)-RELATED-RELATED"/>
    <property type="match status" value="1"/>
</dbReference>
<dbReference type="PROSITE" id="PS51186">
    <property type="entry name" value="GNAT"/>
    <property type="match status" value="1"/>
</dbReference>